<dbReference type="Gene3D" id="2.10.50.10">
    <property type="entry name" value="Tumor Necrosis Factor Receptor, subunit A, domain 2"/>
    <property type="match status" value="2"/>
</dbReference>
<feature type="non-terminal residue" evidence="4">
    <location>
        <position position="692"/>
    </location>
</feature>
<feature type="transmembrane region" description="Helical" evidence="2">
    <location>
        <begin position="575"/>
        <end position="595"/>
    </location>
</feature>
<dbReference type="SUPFAM" id="SSF57184">
    <property type="entry name" value="Growth factor receptor domain"/>
    <property type="match status" value="1"/>
</dbReference>
<dbReference type="SMART" id="SM01411">
    <property type="entry name" value="Ephrin_rec_like"/>
    <property type="match status" value="2"/>
</dbReference>
<dbReference type="InterPro" id="IPR011641">
    <property type="entry name" value="Tyr-kin_ephrin_A/B_rcpt-like"/>
</dbReference>
<sequence>RVPILPAFEEVIGEVQRIQDLNQSDLVPCANWGIFYPQCLGGVCNMLLDVYVQITGDTDGVNGASGMQTMRPRCHDDHWWLECIPCILYEYFSFPWSIEEVMQKAAVWEMPLAVGSAYGWATGPFTRIPTTHAVLFMYWSPDDGILASANPVSIIFPSHSVREWAVGRQTSQQAGLRLSKIANKDLSQWAPLFLEMMKRVNFQTEDKEYMAVQLRERGVQGEADTRSLACEWLQNNTAVWSSWVPDVTSCFPGHGMFGNGTFVDVRADAISCRPCPPGTFSDLIRDGSDTAQCRPCRPGFRQSSYGAVTCDPCLAGTFANQTGATLCQQCEKGQFQSVTAATECSTCAERQTTNVLGAVVEADSITGRGLVWCVWGWSLVRGLICAGGEYLPRQEHGFWAEVLRGHVRQDVWAVHVLYVSAGTGQALTSCADHATSESASSLPVVLVLVTCLVGLAPFAAAFSCGKFRSRRHVVSLAIVGAMAGQTAVALQALHAIQELNIAWVLPVKDFLAVLAFIFSGFGLGLTCFFDGPSFTRTSFALQLLAFPIFVLVSILPAATARLVKGVSLFKTLANIYGLILVSFFTAMSLATVMPLKCKQKPGYNMMANFCRHSFHCTGMPSHCLACDIKSPDGLTIVLSFCFCVSVWFWGCRFQGKERKKETRKNDAHKEKTEQRNEIPTRKKETERQQNNE</sequence>
<evidence type="ECO:0000313" key="4">
    <source>
        <dbReference type="EMBL" id="CAE7212917.1"/>
    </source>
</evidence>
<name>A0A812K089_SYMPI</name>
<dbReference type="Proteomes" id="UP000649617">
    <property type="component" value="Unassembled WGS sequence"/>
</dbReference>
<keyword evidence="5" id="KW-1185">Reference proteome</keyword>
<feature type="region of interest" description="Disordered" evidence="1">
    <location>
        <begin position="657"/>
        <end position="692"/>
    </location>
</feature>
<feature type="transmembrane region" description="Helical" evidence="2">
    <location>
        <begin position="510"/>
        <end position="529"/>
    </location>
</feature>
<protein>
    <recommendedName>
        <fullName evidence="3">Tyrosine-protein kinase ephrin type A/B receptor-like domain-containing protein</fullName>
    </recommendedName>
</protein>
<keyword evidence="2" id="KW-1133">Transmembrane helix</keyword>
<evidence type="ECO:0000256" key="1">
    <source>
        <dbReference type="SAM" id="MobiDB-lite"/>
    </source>
</evidence>
<evidence type="ECO:0000256" key="2">
    <source>
        <dbReference type="SAM" id="Phobius"/>
    </source>
</evidence>
<dbReference type="AlphaFoldDB" id="A0A812K089"/>
<accession>A0A812K089</accession>
<gene>
    <name evidence="4" type="ORF">SPIL2461_LOCUS2413</name>
</gene>
<comment type="caution">
    <text evidence="4">The sequence shown here is derived from an EMBL/GenBank/DDBJ whole genome shotgun (WGS) entry which is preliminary data.</text>
</comment>
<feature type="transmembrane region" description="Helical" evidence="2">
    <location>
        <begin position="473"/>
        <end position="490"/>
    </location>
</feature>
<keyword evidence="2" id="KW-0472">Membrane</keyword>
<keyword evidence="2" id="KW-0812">Transmembrane</keyword>
<feature type="transmembrane region" description="Helical" evidence="2">
    <location>
        <begin position="541"/>
        <end position="563"/>
    </location>
</feature>
<dbReference type="EMBL" id="CAJNIZ010002630">
    <property type="protein sequence ID" value="CAE7212917.1"/>
    <property type="molecule type" value="Genomic_DNA"/>
</dbReference>
<evidence type="ECO:0000259" key="3">
    <source>
        <dbReference type="Pfam" id="PF07699"/>
    </source>
</evidence>
<proteinExistence type="predicted"/>
<dbReference type="PANTHER" id="PTHR46967">
    <property type="entry name" value="INSULIN-LIKE GROWTH FACTOR BINDING PROTEIN,N-TERMINAL"/>
    <property type="match status" value="1"/>
</dbReference>
<reference evidence="4" key="1">
    <citation type="submission" date="2021-02" db="EMBL/GenBank/DDBJ databases">
        <authorList>
            <person name="Dougan E. K."/>
            <person name="Rhodes N."/>
            <person name="Thang M."/>
            <person name="Chan C."/>
        </authorList>
    </citation>
    <scope>NUCLEOTIDE SEQUENCE</scope>
</reference>
<dbReference type="Pfam" id="PF07699">
    <property type="entry name" value="Ephrin_rec_like"/>
    <property type="match status" value="1"/>
</dbReference>
<organism evidence="4 5">
    <name type="scientific">Symbiodinium pilosum</name>
    <name type="common">Dinoflagellate</name>
    <dbReference type="NCBI Taxonomy" id="2952"/>
    <lineage>
        <taxon>Eukaryota</taxon>
        <taxon>Sar</taxon>
        <taxon>Alveolata</taxon>
        <taxon>Dinophyceae</taxon>
        <taxon>Suessiales</taxon>
        <taxon>Symbiodiniaceae</taxon>
        <taxon>Symbiodinium</taxon>
    </lineage>
</organism>
<dbReference type="InterPro" id="IPR009030">
    <property type="entry name" value="Growth_fac_rcpt_cys_sf"/>
</dbReference>
<dbReference type="PANTHER" id="PTHR46967:SF2">
    <property type="entry name" value="SUSHI, VON WILLEBRAND FACTOR TYPE A, EGF AND PENTRAXIN DOMAIN-CONTAINING PROTEIN 1-LIKE"/>
    <property type="match status" value="1"/>
</dbReference>
<dbReference type="OrthoDB" id="439917at2759"/>
<feature type="transmembrane region" description="Helical" evidence="2">
    <location>
        <begin position="442"/>
        <end position="461"/>
    </location>
</feature>
<evidence type="ECO:0000313" key="5">
    <source>
        <dbReference type="Proteomes" id="UP000649617"/>
    </source>
</evidence>
<feature type="domain" description="Tyrosine-protein kinase ephrin type A/B receptor-like" evidence="3">
    <location>
        <begin position="316"/>
        <end position="362"/>
    </location>
</feature>